<dbReference type="InterPro" id="IPR042197">
    <property type="entry name" value="Apaf_helical"/>
</dbReference>
<protein>
    <submittedName>
        <fullName evidence="7">Uncharacterized protein</fullName>
    </submittedName>
</protein>
<dbReference type="Pfam" id="PF25019">
    <property type="entry name" value="LRR_R13L1-DRL21"/>
    <property type="match status" value="1"/>
</dbReference>
<reference evidence="7" key="2">
    <citation type="journal article" date="2022" name="Hortic Res">
        <title>The genome of Dioscorea zingiberensis sheds light on the biosynthesis, origin and evolution of the medicinally important diosgenin saponins.</title>
        <authorList>
            <person name="Li Y."/>
            <person name="Tan C."/>
            <person name="Li Z."/>
            <person name="Guo J."/>
            <person name="Li S."/>
            <person name="Chen X."/>
            <person name="Wang C."/>
            <person name="Dai X."/>
            <person name="Yang H."/>
            <person name="Song W."/>
            <person name="Hou L."/>
            <person name="Xu J."/>
            <person name="Tong Z."/>
            <person name="Xu A."/>
            <person name="Yuan X."/>
            <person name="Wang W."/>
            <person name="Yang Q."/>
            <person name="Chen L."/>
            <person name="Sun Z."/>
            <person name="Wang K."/>
            <person name="Pan B."/>
            <person name="Chen J."/>
            <person name="Bao Y."/>
            <person name="Liu F."/>
            <person name="Qi X."/>
            <person name="Gang D.R."/>
            <person name="Wen J."/>
            <person name="Li J."/>
        </authorList>
    </citation>
    <scope>NUCLEOTIDE SEQUENCE</scope>
    <source>
        <strain evidence="7">Dzin_1.0</strain>
    </source>
</reference>
<dbReference type="FunFam" id="1.10.10.10:FF:000322">
    <property type="entry name" value="Probable disease resistance protein At1g63360"/>
    <property type="match status" value="1"/>
</dbReference>
<dbReference type="GO" id="GO:0002758">
    <property type="term" value="P:innate immune response-activating signaling pathway"/>
    <property type="evidence" value="ECO:0007669"/>
    <property type="project" value="UniProtKB-ARBA"/>
</dbReference>
<dbReference type="Pfam" id="PF23559">
    <property type="entry name" value="WHD_DRP"/>
    <property type="match status" value="1"/>
</dbReference>
<proteinExistence type="predicted"/>
<dbReference type="PRINTS" id="PR00364">
    <property type="entry name" value="DISEASERSIST"/>
</dbReference>
<feature type="domain" description="Disease resistance protein winged helix" evidence="5">
    <location>
        <begin position="432"/>
        <end position="509"/>
    </location>
</feature>
<keyword evidence="8" id="KW-1185">Reference proteome</keyword>
<evidence type="ECO:0000313" key="8">
    <source>
        <dbReference type="Proteomes" id="UP001085076"/>
    </source>
</evidence>
<evidence type="ECO:0000256" key="2">
    <source>
        <dbReference type="ARBA" id="ARBA00022737"/>
    </source>
</evidence>
<feature type="domain" description="R13L1/DRL21-like LRR repeat region" evidence="6">
    <location>
        <begin position="695"/>
        <end position="814"/>
    </location>
</feature>
<dbReference type="InterPro" id="IPR032675">
    <property type="entry name" value="LRR_dom_sf"/>
</dbReference>
<dbReference type="AlphaFoldDB" id="A0A9D5CU98"/>
<feature type="domain" description="NB-ARC" evidence="4">
    <location>
        <begin position="172"/>
        <end position="344"/>
    </location>
</feature>
<reference evidence="7" key="1">
    <citation type="submission" date="2021-03" db="EMBL/GenBank/DDBJ databases">
        <authorList>
            <person name="Li Z."/>
            <person name="Yang C."/>
        </authorList>
    </citation>
    <scope>NUCLEOTIDE SEQUENCE</scope>
    <source>
        <strain evidence="7">Dzin_1.0</strain>
        <tissue evidence="7">Leaf</tissue>
    </source>
</reference>
<evidence type="ECO:0000256" key="3">
    <source>
        <dbReference type="ARBA" id="ARBA00022821"/>
    </source>
</evidence>
<evidence type="ECO:0000259" key="6">
    <source>
        <dbReference type="Pfam" id="PF25019"/>
    </source>
</evidence>
<keyword evidence="1" id="KW-0433">Leucine-rich repeat</keyword>
<comment type="caution">
    <text evidence="7">The sequence shown here is derived from an EMBL/GenBank/DDBJ whole genome shotgun (WGS) entry which is preliminary data.</text>
</comment>
<dbReference type="InterPro" id="IPR058922">
    <property type="entry name" value="WHD_DRP"/>
</dbReference>
<dbReference type="OrthoDB" id="694382at2759"/>
<dbReference type="PANTHER" id="PTHR36766">
    <property type="entry name" value="PLANT BROAD-SPECTRUM MILDEW RESISTANCE PROTEIN RPW8"/>
    <property type="match status" value="1"/>
</dbReference>
<dbReference type="SUPFAM" id="SSF52540">
    <property type="entry name" value="P-loop containing nucleoside triphosphate hydrolases"/>
    <property type="match status" value="1"/>
</dbReference>
<name>A0A9D5CU98_9LILI</name>
<dbReference type="GO" id="GO:0042742">
    <property type="term" value="P:defense response to bacterium"/>
    <property type="evidence" value="ECO:0007669"/>
    <property type="project" value="UniProtKB-ARBA"/>
</dbReference>
<dbReference type="GO" id="GO:0009626">
    <property type="term" value="P:plant-type hypersensitive response"/>
    <property type="evidence" value="ECO:0007669"/>
    <property type="project" value="UniProtKB-ARBA"/>
</dbReference>
<dbReference type="InterPro" id="IPR027417">
    <property type="entry name" value="P-loop_NTPase"/>
</dbReference>
<dbReference type="Gene3D" id="3.80.10.10">
    <property type="entry name" value="Ribonuclease Inhibitor"/>
    <property type="match status" value="3"/>
</dbReference>
<dbReference type="GO" id="GO:0043531">
    <property type="term" value="F:ADP binding"/>
    <property type="evidence" value="ECO:0007669"/>
    <property type="project" value="InterPro"/>
</dbReference>
<dbReference type="PANTHER" id="PTHR36766:SF70">
    <property type="entry name" value="DISEASE RESISTANCE PROTEIN RGA4"/>
    <property type="match status" value="1"/>
</dbReference>
<dbReference type="InterPro" id="IPR056789">
    <property type="entry name" value="LRR_R13L1-DRL21"/>
</dbReference>
<accession>A0A9D5CU98</accession>
<organism evidence="7 8">
    <name type="scientific">Dioscorea zingiberensis</name>
    <dbReference type="NCBI Taxonomy" id="325984"/>
    <lineage>
        <taxon>Eukaryota</taxon>
        <taxon>Viridiplantae</taxon>
        <taxon>Streptophyta</taxon>
        <taxon>Embryophyta</taxon>
        <taxon>Tracheophyta</taxon>
        <taxon>Spermatophyta</taxon>
        <taxon>Magnoliopsida</taxon>
        <taxon>Liliopsida</taxon>
        <taxon>Dioscoreales</taxon>
        <taxon>Dioscoreaceae</taxon>
        <taxon>Dioscorea</taxon>
    </lineage>
</organism>
<dbReference type="Proteomes" id="UP001085076">
    <property type="component" value="Miscellaneous, Linkage group lg03"/>
</dbReference>
<dbReference type="Pfam" id="PF00931">
    <property type="entry name" value="NB-ARC"/>
    <property type="match status" value="1"/>
</dbReference>
<evidence type="ECO:0000259" key="4">
    <source>
        <dbReference type="Pfam" id="PF00931"/>
    </source>
</evidence>
<dbReference type="InterPro" id="IPR036388">
    <property type="entry name" value="WH-like_DNA-bd_sf"/>
</dbReference>
<evidence type="ECO:0000256" key="1">
    <source>
        <dbReference type="ARBA" id="ARBA00022614"/>
    </source>
</evidence>
<sequence length="1227" mass="139018">MLLPFLQGLCQRLQVATVAASDQLPLGVHEELGRLLEAFFTIQETTLEPAEDKPINKCKAIQSWLCDLQQAAYDAVDFLNCLSLRPPKENDMQDVLLQPNHPCLPVDSISPDLHTQLIIKDIRRRIEELVKEQPPHAKIHLHDLQQSDHAIHNKVQSLGIPPNELRVLGRDEDREKIIQLLTSEESSQVDLSLIAIVGQGGVGKTTLARLVYDDERVASHFQLKFWVTASEIHDTVSLLRSTALLLEDHELDCNFNFSCNEDDWEAKLKKSRFLLVLDDFRCGVIGWKKLRKLLKTKLSGNKILITVEEEDIPKNMGLMNLSYHLKDLSHEDSWSLFKECAFHDKPWTGQNSRDFEEVGMEIVAKLEGLPLAARMIGSLLCSNVNLEDWKMILNADVWKSKPDELHGIPAALWLSYQHLPPHIKACFSYCSVFPGDHRFIKESLVHMWIAQGLIQPQEGATMESLAGEYFDYLLHRFFFWSIQHNDIDYSSGVPESKYIVMHKMIRRLAMAVTLDESLCLLCGADRRCSQKIHKRMEARRHLYLQSDCLASSKILGLSMLGVIETLVFHRTNGFSFNYDALFKKLKSIRVLYLSDKELNVLPKSIAKLQQLRCLDLSNTSISMLPKELCSLLNLQTLRLTTWFYCLPNFPNGMSKLISLRHLIATGGYELHKIGRLTGLQELEVFTASRRDGYKIEELKYMNQLSGQLCISHLKNVHTVVEAKEAMLNDKKLLGKLELQWPSIHSLRAADDLVLEALKPHPNLKELSIANYLGTKTPSWLEDASLCNLEFLSFRACQNLDLVLGRLQSLKTLRVIGSRKLQGLRPRAWNGGEDIQLFPHLCVLEIKRCSSLVELIPLPPTLEKLKLEYVGLEVLPGFQQSKSSTLCFSLSSLHISGCPRLTTLQMGLLEHQNHQGLQVLHSLRIIGCPKLVYLPDHGFSSLVSLKYLHIENCEFLGYRPVDNANANLPSSLIELKIIECPRLTNDSFLEGLERLHSLTCLVIRDAIKAFSSSNQPRQHPQLRSLPGDLLQHLKALEELEIANCEGLELLGFQSLVSLKKLKIYCCPKLAACSSPADTAPLPLEYLEIQLCSLVMFTDGVLRRLTSLVVLKLMHLRKFKCFPKSMEELFQCLVSLKELHIYGCSSLQSLPDDLASIPSLKELYIVGCYGLQCLPEKGVPPSLELLVIQNCSALGLRCQIEGEDWPKISHVFFVQVDGHRLIMPEKNLP</sequence>
<dbReference type="SUPFAM" id="SSF52058">
    <property type="entry name" value="L domain-like"/>
    <property type="match status" value="1"/>
</dbReference>
<keyword evidence="2" id="KW-0677">Repeat</keyword>
<dbReference type="InterPro" id="IPR002182">
    <property type="entry name" value="NB-ARC"/>
</dbReference>
<dbReference type="Gene3D" id="1.10.8.430">
    <property type="entry name" value="Helical domain of apoptotic protease-activating factors"/>
    <property type="match status" value="1"/>
</dbReference>
<dbReference type="Gene3D" id="3.40.50.300">
    <property type="entry name" value="P-loop containing nucleotide triphosphate hydrolases"/>
    <property type="match status" value="1"/>
</dbReference>
<keyword evidence="3" id="KW-0611">Plant defense</keyword>
<evidence type="ECO:0000259" key="5">
    <source>
        <dbReference type="Pfam" id="PF23559"/>
    </source>
</evidence>
<evidence type="ECO:0000313" key="7">
    <source>
        <dbReference type="EMBL" id="KAJ0979926.1"/>
    </source>
</evidence>
<dbReference type="EMBL" id="JAGGNH010000003">
    <property type="protein sequence ID" value="KAJ0979926.1"/>
    <property type="molecule type" value="Genomic_DNA"/>
</dbReference>
<dbReference type="Gene3D" id="1.10.10.10">
    <property type="entry name" value="Winged helix-like DNA-binding domain superfamily/Winged helix DNA-binding domain"/>
    <property type="match status" value="1"/>
</dbReference>
<gene>
    <name evidence="7" type="ORF">J5N97_015400</name>
</gene>